<protein>
    <recommendedName>
        <fullName evidence="3">ParB/Sulfiredoxin domain-containing protein</fullName>
    </recommendedName>
</protein>
<reference evidence="1 2" key="1">
    <citation type="submission" date="2023-12" db="EMBL/GenBank/DDBJ databases">
        <title>Novel species of the genus Arcicella isolated from rivers.</title>
        <authorList>
            <person name="Lu H."/>
        </authorList>
    </citation>
    <scope>NUCLEOTIDE SEQUENCE [LARGE SCALE GENOMIC DNA]</scope>
    <source>
        <strain evidence="1 2">DC2W</strain>
    </source>
</reference>
<accession>A0ABU5S436</accession>
<keyword evidence="2" id="KW-1185">Reference proteome</keyword>
<evidence type="ECO:0008006" key="3">
    <source>
        <dbReference type="Google" id="ProtNLM"/>
    </source>
</evidence>
<name>A0ABU5S436_9BACT</name>
<evidence type="ECO:0000313" key="2">
    <source>
        <dbReference type="Proteomes" id="UP001303899"/>
    </source>
</evidence>
<dbReference type="Proteomes" id="UP001303899">
    <property type="component" value="Unassembled WGS sequence"/>
</dbReference>
<evidence type="ECO:0000313" key="1">
    <source>
        <dbReference type="EMBL" id="MEA5403257.1"/>
    </source>
</evidence>
<organism evidence="1 2">
    <name type="scientific">Arcicella gelida</name>
    <dbReference type="NCBI Taxonomy" id="2984195"/>
    <lineage>
        <taxon>Bacteria</taxon>
        <taxon>Pseudomonadati</taxon>
        <taxon>Bacteroidota</taxon>
        <taxon>Cytophagia</taxon>
        <taxon>Cytophagales</taxon>
        <taxon>Flectobacillaceae</taxon>
        <taxon>Arcicella</taxon>
    </lineage>
</organism>
<gene>
    <name evidence="1" type="ORF">VB776_10050</name>
</gene>
<dbReference type="RefSeq" id="WP_323328588.1">
    <property type="nucleotide sequence ID" value="NZ_JAYGIL010000010.1"/>
</dbReference>
<sequence length="296" mass="33510">MGSKKEIFKKRAVEVATIHNIPKPAPIGGFNDVERIKSSIVILDELRDLIRPLSQEQFTQLEQNLITHGCQDALILWETTSTELQQDDLDRTVYVLVDGHNRYAICQKNKIEFKINLKIFESIEKVKEFMIDLQLGRRNITPEEESYLRGLKYNTQKGSRGVALQVQGEDSKPVNVAEKLADEFNVSVRTIKNDGKFAEGLSKLSKVLQEQVLSGGSTLSKKQIQLLADRKDIDLESITDLNEIFSKTEKSNPIIIASTIPKETLRSQIIELANNIAKESDCDLLIKKIYQLKSVL</sequence>
<comment type="caution">
    <text evidence="1">The sequence shown here is derived from an EMBL/GenBank/DDBJ whole genome shotgun (WGS) entry which is preliminary data.</text>
</comment>
<dbReference type="EMBL" id="JAYGIL010000010">
    <property type="protein sequence ID" value="MEA5403257.1"/>
    <property type="molecule type" value="Genomic_DNA"/>
</dbReference>
<proteinExistence type="predicted"/>